<feature type="transmembrane region" description="Helical" evidence="2">
    <location>
        <begin position="62"/>
        <end position="83"/>
    </location>
</feature>
<evidence type="ECO:0000256" key="2">
    <source>
        <dbReference type="SAM" id="Phobius"/>
    </source>
</evidence>
<keyword evidence="2" id="KW-1133">Transmembrane helix</keyword>
<organism evidence="3 4">
    <name type="scientific">Pseudocohnilembus persalinus</name>
    <name type="common">Ciliate</name>
    <dbReference type="NCBI Taxonomy" id="266149"/>
    <lineage>
        <taxon>Eukaryota</taxon>
        <taxon>Sar</taxon>
        <taxon>Alveolata</taxon>
        <taxon>Ciliophora</taxon>
        <taxon>Intramacronucleata</taxon>
        <taxon>Oligohymenophorea</taxon>
        <taxon>Scuticociliatia</taxon>
        <taxon>Philasterida</taxon>
        <taxon>Pseudocohnilembidae</taxon>
        <taxon>Pseudocohnilembus</taxon>
    </lineage>
</organism>
<dbReference type="InParanoid" id="A0A0V0QAK1"/>
<feature type="transmembrane region" description="Helical" evidence="2">
    <location>
        <begin position="226"/>
        <end position="243"/>
    </location>
</feature>
<reference evidence="3 4" key="1">
    <citation type="journal article" date="2015" name="Sci. Rep.">
        <title>Genome of the facultative scuticociliatosis pathogen Pseudocohnilembus persalinus provides insight into its virulence through horizontal gene transfer.</title>
        <authorList>
            <person name="Xiong J."/>
            <person name="Wang G."/>
            <person name="Cheng J."/>
            <person name="Tian M."/>
            <person name="Pan X."/>
            <person name="Warren A."/>
            <person name="Jiang C."/>
            <person name="Yuan D."/>
            <person name="Miao W."/>
        </authorList>
    </citation>
    <scope>NUCLEOTIDE SEQUENCE [LARGE SCALE GENOMIC DNA]</scope>
    <source>
        <strain evidence="3">36N120E</strain>
    </source>
</reference>
<dbReference type="EMBL" id="LDAU01000222">
    <property type="protein sequence ID" value="KRW99095.1"/>
    <property type="molecule type" value="Genomic_DNA"/>
</dbReference>
<protein>
    <recommendedName>
        <fullName evidence="5">Transmembrane protein</fullName>
    </recommendedName>
</protein>
<feature type="transmembrane region" description="Helical" evidence="2">
    <location>
        <begin position="287"/>
        <end position="306"/>
    </location>
</feature>
<gene>
    <name evidence="3" type="ORF">PPERSA_07348</name>
</gene>
<comment type="caution">
    <text evidence="3">The sequence shown here is derived from an EMBL/GenBank/DDBJ whole genome shotgun (WGS) entry which is preliminary data.</text>
</comment>
<evidence type="ECO:0000313" key="3">
    <source>
        <dbReference type="EMBL" id="KRW99095.1"/>
    </source>
</evidence>
<keyword evidence="4" id="KW-1185">Reference proteome</keyword>
<keyword evidence="1" id="KW-0175">Coiled coil</keyword>
<keyword evidence="2" id="KW-0472">Membrane</keyword>
<accession>A0A0V0QAK1</accession>
<keyword evidence="2" id="KW-0812">Transmembrane</keyword>
<feature type="transmembrane region" description="Helical" evidence="2">
    <location>
        <begin position="184"/>
        <end position="206"/>
    </location>
</feature>
<feature type="coiled-coil region" evidence="1">
    <location>
        <begin position="630"/>
        <end position="739"/>
    </location>
</feature>
<proteinExistence type="predicted"/>
<evidence type="ECO:0000313" key="4">
    <source>
        <dbReference type="Proteomes" id="UP000054937"/>
    </source>
</evidence>
<evidence type="ECO:0000256" key="1">
    <source>
        <dbReference type="SAM" id="Coils"/>
    </source>
</evidence>
<dbReference type="Proteomes" id="UP000054937">
    <property type="component" value="Unassembled WGS sequence"/>
</dbReference>
<name>A0A0V0QAK1_PSEPJ</name>
<feature type="transmembrane region" description="Helical" evidence="2">
    <location>
        <begin position="103"/>
        <end position="125"/>
    </location>
</feature>
<dbReference type="AlphaFoldDB" id="A0A0V0QAK1"/>
<evidence type="ECO:0008006" key="5">
    <source>
        <dbReference type="Google" id="ProtNLM"/>
    </source>
</evidence>
<sequence>MASNLIQFYKYVRDSYQILIIQFKPVQYYVKQSNKIPDIIYIAHIVSLGQDDHAIKSSKYEIPLLIVLLILNTFAQSIFVVISKQILFDSYKETYKNNKKLDTTMLIIFGIACALALFYITHIYYQARKANQKILLAIKLKKNYLQKENKQKNLLHNNQKLYNQELEKQNPAHKSILKPYRINYYYMEILIIMVKGFLGIAIVIILGNDQYDKKEQNLNERPLACIITLSVVIFGFLTFIIICKPFQKLIDNIMYSCFLIVTLIQEGLITALGKISFDDGSQSIVNLLFWVIRGVFYLSPIILYVAGKIFGPKINVDLISEQSEEIQQLKEQKDIANQIKNFKTDPLTRFIENQVTLKQIGDSLYEQELLKMNNLEFLKIRQNILLDIQGPGCHNGICFGNLQVQEFPFQVIFYPENQLVQNQQEPKIYSTIEQLGQICEQNLINQKIQMQKLKRYCLKTINEQEIMFPIIEISYSQTQKIGIYSYKIPVFQFFQNALVEQQTSGQLKLKFDNGLGYTNFNNDKDFEKYLENYGLKKKIQKICCFSPSILQGFFNNSILKNYYRMKNKFQNDQINIKENQSKFVDNQQNQDFLKNQQKKFQLNSPTDEQFDELLENGFKKYEEKICSKLNEQLLDKIEMIIKENQNILNEYAFKLRKQQQNVQILKDQIQSKKESLKGYEQRIVQCQQKQDKLQLKIAQQDFNENKVILKQKLEDFGSLENDNKDLQQVITKIEQIQKNCQIINSMLQNNTLIDGNNDDMENYPIFIENLIKNIYNIINTNSDSKKYKILYFKNTQIQEFNLKYNIPELNSVFKINPVIKLDFSQNYNPNQNSQIYTQPVNVSIKQQSQIQNQKQIQYSHQNIFKSIK</sequence>